<evidence type="ECO:0000313" key="1">
    <source>
        <dbReference type="EMBL" id="VDM81051.1"/>
    </source>
</evidence>
<reference evidence="1 2" key="1">
    <citation type="submission" date="2018-11" db="EMBL/GenBank/DDBJ databases">
        <authorList>
            <consortium name="Pathogen Informatics"/>
        </authorList>
    </citation>
    <scope>NUCLEOTIDE SEQUENCE [LARGE SCALE GENOMIC DNA]</scope>
</reference>
<organism evidence="1 2">
    <name type="scientific">Strongylus vulgaris</name>
    <name type="common">Blood worm</name>
    <dbReference type="NCBI Taxonomy" id="40348"/>
    <lineage>
        <taxon>Eukaryota</taxon>
        <taxon>Metazoa</taxon>
        <taxon>Ecdysozoa</taxon>
        <taxon>Nematoda</taxon>
        <taxon>Chromadorea</taxon>
        <taxon>Rhabditida</taxon>
        <taxon>Rhabditina</taxon>
        <taxon>Rhabditomorpha</taxon>
        <taxon>Strongyloidea</taxon>
        <taxon>Strongylidae</taxon>
        <taxon>Strongylus</taxon>
    </lineage>
</organism>
<dbReference type="AlphaFoldDB" id="A0A3P7J707"/>
<proteinExistence type="predicted"/>
<name>A0A3P7J707_STRVU</name>
<protein>
    <submittedName>
        <fullName evidence="1">Uncharacterized protein</fullName>
    </submittedName>
</protein>
<keyword evidence="2" id="KW-1185">Reference proteome</keyword>
<evidence type="ECO:0000313" key="2">
    <source>
        <dbReference type="Proteomes" id="UP000270094"/>
    </source>
</evidence>
<gene>
    <name evidence="1" type="ORF">SVUK_LOCUS16049</name>
</gene>
<dbReference type="Proteomes" id="UP000270094">
    <property type="component" value="Unassembled WGS sequence"/>
</dbReference>
<sequence>MDRVRKRMAAPGAVAHRAPQLAEKREFGENLGNVLHNPILTISSGLREKQRKWACSSAYNWEEVTLTNSHDYKIAN</sequence>
<accession>A0A3P7J707</accession>
<dbReference type="EMBL" id="UYYB01111230">
    <property type="protein sequence ID" value="VDM81051.1"/>
    <property type="molecule type" value="Genomic_DNA"/>
</dbReference>